<gene>
    <name evidence="2" type="ORF">T069G_06025</name>
</gene>
<dbReference type="RefSeq" id="XP_056030093.1">
    <property type="nucleotide sequence ID" value="XM_056173235.1"/>
</dbReference>
<name>A0A9W9E8Z4_9HYPO</name>
<dbReference type="Proteomes" id="UP001140511">
    <property type="component" value="Unassembled WGS sequence"/>
</dbReference>
<keyword evidence="3" id="KW-1185">Reference proteome</keyword>
<evidence type="ECO:0000313" key="3">
    <source>
        <dbReference type="Proteomes" id="UP001140511"/>
    </source>
</evidence>
<evidence type="ECO:0000313" key="2">
    <source>
        <dbReference type="EMBL" id="KAJ4861037.1"/>
    </source>
</evidence>
<comment type="caution">
    <text evidence="2">The sequence shown here is derived from an EMBL/GenBank/DDBJ whole genome shotgun (WGS) entry which is preliminary data.</text>
</comment>
<protein>
    <submittedName>
        <fullName evidence="2">Uncharacterized protein</fullName>
    </submittedName>
</protein>
<accession>A0A9W9E8Z4</accession>
<evidence type="ECO:0000256" key="1">
    <source>
        <dbReference type="SAM" id="MobiDB-lite"/>
    </source>
</evidence>
<reference evidence="2" key="1">
    <citation type="submission" date="2022-09" db="EMBL/GenBank/DDBJ databases">
        <title>Chromosome-level assembly of Trichoderma breve T069, a fungus used in development of biopesticide product.</title>
        <authorList>
            <person name="Lin R."/>
            <person name="Liu T."/>
        </authorList>
    </citation>
    <scope>NUCLEOTIDE SEQUENCE</scope>
    <source>
        <strain evidence="2">T069</strain>
    </source>
</reference>
<sequence length="82" mass="9089">MSSLQYGDEFDASNSFVKFVEAPGLVKIGNADGEQFDTQMVLCESQVILGKHDDEDTDGEDTYEEDGDEEDIDEEDGDDNET</sequence>
<proteinExistence type="predicted"/>
<dbReference type="AlphaFoldDB" id="A0A9W9E8Z4"/>
<organism evidence="2 3">
    <name type="scientific">Trichoderma breve</name>
    <dbReference type="NCBI Taxonomy" id="2034170"/>
    <lineage>
        <taxon>Eukaryota</taxon>
        <taxon>Fungi</taxon>
        <taxon>Dikarya</taxon>
        <taxon>Ascomycota</taxon>
        <taxon>Pezizomycotina</taxon>
        <taxon>Sordariomycetes</taxon>
        <taxon>Hypocreomycetidae</taxon>
        <taxon>Hypocreales</taxon>
        <taxon>Hypocreaceae</taxon>
        <taxon>Trichoderma</taxon>
    </lineage>
</organism>
<feature type="compositionally biased region" description="Acidic residues" evidence="1">
    <location>
        <begin position="55"/>
        <end position="82"/>
    </location>
</feature>
<dbReference type="EMBL" id="JAOPEN010000003">
    <property type="protein sequence ID" value="KAJ4861037.1"/>
    <property type="molecule type" value="Genomic_DNA"/>
</dbReference>
<dbReference type="GeneID" id="80867923"/>
<feature type="region of interest" description="Disordered" evidence="1">
    <location>
        <begin position="47"/>
        <end position="82"/>
    </location>
</feature>